<dbReference type="Proteomes" id="UP000254266">
    <property type="component" value="Unassembled WGS sequence"/>
</dbReference>
<proteinExistence type="predicted"/>
<comment type="caution">
    <text evidence="1">The sequence shown here is derived from an EMBL/GenBank/DDBJ whole genome shotgun (WGS) entry which is preliminary data.</text>
</comment>
<dbReference type="Pfam" id="PF11342">
    <property type="entry name" value="DUF3144"/>
    <property type="match status" value="1"/>
</dbReference>
<dbReference type="AlphaFoldDB" id="A0A370D9P4"/>
<gene>
    <name evidence="1" type="ORF">DIZ80_16205</name>
</gene>
<dbReference type="InterPro" id="IPR021490">
    <property type="entry name" value="DUF3144"/>
</dbReference>
<dbReference type="Gene3D" id="1.10.287.3020">
    <property type="match status" value="1"/>
</dbReference>
<evidence type="ECO:0000313" key="2">
    <source>
        <dbReference type="Proteomes" id="UP000254266"/>
    </source>
</evidence>
<reference evidence="1 2" key="1">
    <citation type="journal article" date="2018" name="ISME J.">
        <title>Endosymbiont genomes yield clues of tubeworm success.</title>
        <authorList>
            <person name="Li Y."/>
            <person name="Liles M.R."/>
            <person name="Halanych K.M."/>
        </authorList>
    </citation>
    <scope>NUCLEOTIDE SEQUENCE [LARGE SCALE GENOMIC DNA]</scope>
    <source>
        <strain evidence="1">A1464</strain>
    </source>
</reference>
<dbReference type="EMBL" id="QFXC01000013">
    <property type="protein sequence ID" value="RDH81613.1"/>
    <property type="molecule type" value="Genomic_DNA"/>
</dbReference>
<accession>A0A370D9P4</accession>
<sequence length="96" mass="11483">MTKETRDEEFWEITDKFIELANEQCDKHKNGKVSTSILFSAARFNSFMYASTAKNLEDFAKDKELAVEFLTQEYRKVLMENLNDYEKNYKDYLENK</sequence>
<protein>
    <submittedName>
        <fullName evidence="1">DUF3144 domain-containing protein</fullName>
    </submittedName>
</protein>
<evidence type="ECO:0000313" key="1">
    <source>
        <dbReference type="EMBL" id="RDH81613.1"/>
    </source>
</evidence>
<name>A0A370D9P4_9GAMM</name>
<keyword evidence="2" id="KW-1185">Reference proteome</keyword>
<organism evidence="1 2">
    <name type="scientific">endosymbiont of Galathealinum brachiosum</name>
    <dbReference type="NCBI Taxonomy" id="2200906"/>
    <lineage>
        <taxon>Bacteria</taxon>
        <taxon>Pseudomonadati</taxon>
        <taxon>Pseudomonadota</taxon>
        <taxon>Gammaproteobacteria</taxon>
        <taxon>sulfur-oxidizing symbionts</taxon>
    </lineage>
</organism>